<dbReference type="InterPro" id="IPR024752">
    <property type="entry name" value="Myb/SANT-like_dom"/>
</dbReference>
<keyword evidence="4" id="KW-1185">Reference proteome</keyword>
<dbReference type="PANTHER" id="PTHR47584:SF14">
    <property type="entry name" value="L10-INTERACTING MYB DOMAIN-CONTAINING PROTEIN-LIKE"/>
    <property type="match status" value="1"/>
</dbReference>
<organism evidence="3 4">
    <name type="scientific">Rehmannia glutinosa</name>
    <name type="common">Chinese foxglove</name>
    <dbReference type="NCBI Taxonomy" id="99300"/>
    <lineage>
        <taxon>Eukaryota</taxon>
        <taxon>Viridiplantae</taxon>
        <taxon>Streptophyta</taxon>
        <taxon>Embryophyta</taxon>
        <taxon>Tracheophyta</taxon>
        <taxon>Spermatophyta</taxon>
        <taxon>Magnoliopsida</taxon>
        <taxon>eudicotyledons</taxon>
        <taxon>Gunneridae</taxon>
        <taxon>Pentapetalae</taxon>
        <taxon>asterids</taxon>
        <taxon>lamiids</taxon>
        <taxon>Lamiales</taxon>
        <taxon>Orobanchaceae</taxon>
        <taxon>Rehmannieae</taxon>
        <taxon>Rehmannia</taxon>
    </lineage>
</organism>
<evidence type="ECO:0000259" key="2">
    <source>
        <dbReference type="Pfam" id="PF12776"/>
    </source>
</evidence>
<evidence type="ECO:0000313" key="3">
    <source>
        <dbReference type="EMBL" id="KAK6144417.1"/>
    </source>
</evidence>
<feature type="compositionally biased region" description="Polar residues" evidence="1">
    <location>
        <begin position="164"/>
        <end position="180"/>
    </location>
</feature>
<feature type="region of interest" description="Disordered" evidence="1">
    <location>
        <begin position="162"/>
        <end position="190"/>
    </location>
</feature>
<comment type="caution">
    <text evidence="3">The sequence shown here is derived from an EMBL/GenBank/DDBJ whole genome shotgun (WGS) entry which is preliminary data.</text>
</comment>
<gene>
    <name evidence="3" type="ORF">DH2020_021237</name>
</gene>
<dbReference type="PANTHER" id="PTHR47584">
    <property type="match status" value="1"/>
</dbReference>
<dbReference type="Proteomes" id="UP001318860">
    <property type="component" value="Unassembled WGS sequence"/>
</dbReference>
<feature type="domain" description="Myb/SANT-like" evidence="2">
    <location>
        <begin position="16"/>
        <end position="105"/>
    </location>
</feature>
<reference evidence="3 4" key="1">
    <citation type="journal article" date="2021" name="Comput. Struct. Biotechnol. J.">
        <title>De novo genome assembly of the potent medicinal plant Rehmannia glutinosa using nanopore technology.</title>
        <authorList>
            <person name="Ma L."/>
            <person name="Dong C."/>
            <person name="Song C."/>
            <person name="Wang X."/>
            <person name="Zheng X."/>
            <person name="Niu Y."/>
            <person name="Chen S."/>
            <person name="Feng W."/>
        </authorList>
    </citation>
    <scope>NUCLEOTIDE SEQUENCE [LARGE SCALE GENOMIC DNA]</scope>
    <source>
        <strain evidence="3">DH-2019</strain>
    </source>
</reference>
<evidence type="ECO:0000313" key="4">
    <source>
        <dbReference type="Proteomes" id="UP001318860"/>
    </source>
</evidence>
<dbReference type="Pfam" id="PF12776">
    <property type="entry name" value="Myb_DNA-bind_3"/>
    <property type="match status" value="1"/>
</dbReference>
<accession>A0ABR0WDQ0</accession>
<proteinExistence type="predicted"/>
<name>A0ABR0WDQ0_REHGL</name>
<sequence length="287" mass="32444">MGETAKNSERNLEPVSWPDSVERILIELMMDEIGSFRNFSTTLTKKSWKRIGDKLCEKAGRNYSYSQLRHKFNELKIRYQAFCELLEESGLNWDPLRCSLKAADAASKSCRKENKNTKKFQGKGKGCPMFPELGIIFLENPQVYFQTANCSMDAERADEEYGSRNVSPSASPHITSNCKDNPSVDARTTAKGPIERTEIAVPSMPLASNKKRKDSTDMSVGPLKNVKGNPDSDGFSITKCVKCLDSIEGLDSNTYLKAIKMFKDADWREMFMAMSTRRRLDWLASLK</sequence>
<dbReference type="InterPro" id="IPR045026">
    <property type="entry name" value="LIMYB"/>
</dbReference>
<protein>
    <recommendedName>
        <fullName evidence="2">Myb/SANT-like domain-containing protein</fullName>
    </recommendedName>
</protein>
<dbReference type="EMBL" id="JABTTQ020000012">
    <property type="protein sequence ID" value="KAK6144417.1"/>
    <property type="molecule type" value="Genomic_DNA"/>
</dbReference>
<evidence type="ECO:0000256" key="1">
    <source>
        <dbReference type="SAM" id="MobiDB-lite"/>
    </source>
</evidence>